<feature type="region of interest" description="Disordered" evidence="2">
    <location>
        <begin position="988"/>
        <end position="1201"/>
    </location>
</feature>
<feature type="coiled-coil region" evidence="1">
    <location>
        <begin position="158"/>
        <end position="220"/>
    </location>
</feature>
<name>A0A9K3CQ87_9EUKA</name>
<feature type="coiled-coil region" evidence="1">
    <location>
        <begin position="106"/>
        <end position="133"/>
    </location>
</feature>
<gene>
    <name evidence="3" type="ORF">KIPB_001218</name>
</gene>
<feature type="compositionally biased region" description="Low complexity" evidence="2">
    <location>
        <begin position="1059"/>
        <end position="1074"/>
    </location>
</feature>
<dbReference type="EMBL" id="BDIP01000166">
    <property type="protein sequence ID" value="GIQ80420.1"/>
    <property type="molecule type" value="Genomic_DNA"/>
</dbReference>
<evidence type="ECO:0000256" key="2">
    <source>
        <dbReference type="SAM" id="MobiDB-lite"/>
    </source>
</evidence>
<feature type="compositionally biased region" description="Pro residues" evidence="2">
    <location>
        <begin position="1192"/>
        <end position="1201"/>
    </location>
</feature>
<evidence type="ECO:0000256" key="1">
    <source>
        <dbReference type="SAM" id="Coils"/>
    </source>
</evidence>
<keyword evidence="1" id="KW-0175">Coiled coil</keyword>
<dbReference type="AlphaFoldDB" id="A0A9K3CQ87"/>
<keyword evidence="4" id="KW-1185">Reference proteome</keyword>
<comment type="caution">
    <text evidence="3">The sequence shown here is derived from an EMBL/GenBank/DDBJ whole genome shotgun (WGS) entry which is preliminary data.</text>
</comment>
<feature type="region of interest" description="Disordered" evidence="2">
    <location>
        <begin position="942"/>
        <end position="976"/>
    </location>
</feature>
<dbReference type="Proteomes" id="UP000265618">
    <property type="component" value="Unassembled WGS sequence"/>
</dbReference>
<organism evidence="3 4">
    <name type="scientific">Kipferlia bialata</name>
    <dbReference type="NCBI Taxonomy" id="797122"/>
    <lineage>
        <taxon>Eukaryota</taxon>
        <taxon>Metamonada</taxon>
        <taxon>Carpediemonas-like organisms</taxon>
        <taxon>Kipferlia</taxon>
    </lineage>
</organism>
<feature type="coiled-coil region" evidence="1">
    <location>
        <begin position="421"/>
        <end position="469"/>
    </location>
</feature>
<protein>
    <submittedName>
        <fullName evidence="3">Uncharacterized protein</fullName>
    </submittedName>
</protein>
<proteinExistence type="predicted"/>
<feature type="coiled-coil region" evidence="1">
    <location>
        <begin position="728"/>
        <end position="791"/>
    </location>
</feature>
<reference evidence="3 4" key="1">
    <citation type="journal article" date="2018" name="PLoS ONE">
        <title>The draft genome of Kipferlia bialata reveals reductive genome evolution in fornicate parasites.</title>
        <authorList>
            <person name="Tanifuji G."/>
            <person name="Takabayashi S."/>
            <person name="Kume K."/>
            <person name="Takagi M."/>
            <person name="Nakayama T."/>
            <person name="Kamikawa R."/>
            <person name="Inagaki Y."/>
            <person name="Hashimoto T."/>
        </authorList>
    </citation>
    <scope>NUCLEOTIDE SEQUENCE [LARGE SCALE GENOMIC DNA]</scope>
    <source>
        <strain evidence="3">NY0173</strain>
    </source>
</reference>
<accession>A0A9K3CQ87</accession>
<feature type="coiled-coil region" evidence="1">
    <location>
        <begin position="537"/>
        <end position="674"/>
    </location>
</feature>
<sequence>MVSPAPGTPGTQKLLQAENTRLRDELSIATNHLGQLLEAGAAPVSAAVLSDNACLRQRCMQLEGMLESAAEEYGGMVDGEVTSMMRAAQVAVEGAGQERDRQAVLVAQLVRQRDELQARYTQLERDSEAAAKVYQERAASASASLAETEASTVPVEEVNTLLAELDGLRAERTRLRIAADASHRDMVRAQAEGQNAQDAMETLRGRVERQEKALSRATRRMDGDAARISSLEAREAEVQAREQALAEGEAQRERELQALRARVQVQQARDAKGDAERERDVVVALERMEGLLSTTRTRHAAQTLALTQEAGVLRKALAEAKAEIGALSVTRDSLLSRSRVLHGERMAERERVEGEREREREGRVRETERADALEVELIGYKERELELTNTIEAIAAPDREAEIGRLAQLLERERQAREDDRAEAKYDRDELSQHLADAERRCDSYIESMDALEAERDILVDQVACLELSLSRSACECGTAQAQAAQAEGALGVARAETESALADMDAQRARHASERDAWRDSEDQYVLAASVTKAQLSNAAAERERLVQERDRSASEVDRLSSEGAQLRQQLYTAQEEARESAATLERVSLSHTHSEADMAQQIQTLEAQVASLTEHNDCLYLSCADRLSDAHEMCALERDSLRQRVGRHEAEAKTQRERADTLEAEVSALRLSARVSAASDALRTDCVAMRGVIEGLREERDALLVRVEQGESVVRRQSEAALTSLREEGERERERLRVDAEAAVAREKAVCAEVSQTLKGQVAARDAELVLLRQKQAEAEKALATLKRETVTERERDTKARDQERNEQKEEARFMKAAAALSYACLDQTSLRLESLLSQAREVEQIREGERQAQEERQAQHKAAMQGLSNKGPAHAKVADLEKQLKLLHKNNQRLQNQVLSLRHTKQAAPGTLPTPTPAAAPAVAKATPVKAPTAIAKGKVVPTQPPTGKASALRPQVPGSAAKATPSSVPGMTKGIAKGVTKGKGAAIAKPTPKAQKGTAQLGKGAGKRPANAPQTVKQVVQALVPGMGKAPTPMSQKGVQGKGKAQTQAQRPVKKTSAPAAKKGAAPKQAVVPGKRPASQVSSGPQAKRPQATPTAKGSAAKVKPVTKGAVQVKKGAVPQRPSVKVTPKGKGGVTVAGPKPGQSKAGVKAGSKVVTPAAMAQKAKAGPPGKLQSASSLAQELMEQYPDGPPSPPMPV</sequence>
<feature type="region of interest" description="Disordered" evidence="2">
    <location>
        <begin position="791"/>
        <end position="811"/>
    </location>
</feature>
<evidence type="ECO:0000313" key="4">
    <source>
        <dbReference type="Proteomes" id="UP000265618"/>
    </source>
</evidence>
<evidence type="ECO:0000313" key="3">
    <source>
        <dbReference type="EMBL" id="GIQ80420.1"/>
    </source>
</evidence>
<feature type="coiled-coil region" evidence="1">
    <location>
        <begin position="828"/>
        <end position="907"/>
    </location>
</feature>